<gene>
    <name evidence="4" type="ORF">K452DRAFT_294133</name>
</gene>
<evidence type="ECO:0000256" key="1">
    <source>
        <dbReference type="ARBA" id="ARBA00022729"/>
    </source>
</evidence>
<dbReference type="PANTHER" id="PTHR40633:SF5">
    <property type="entry name" value="ANCHORED PROTEIN, PUTATIVE (AFU_ORTHOLOGUE AFUA_8G04370)-RELATED"/>
    <property type="match status" value="1"/>
</dbReference>
<feature type="chain" id="PRO_5025583932" description="Yeast cell wall synthesis Kre9/Knh1-like N-terminal domain-containing protein" evidence="2">
    <location>
        <begin position="19"/>
        <end position="189"/>
    </location>
</feature>
<dbReference type="Pfam" id="PF10342">
    <property type="entry name" value="Kre9_KNH"/>
    <property type="match status" value="1"/>
</dbReference>
<feature type="domain" description="Yeast cell wall synthesis Kre9/Knh1-like N-terminal" evidence="3">
    <location>
        <begin position="26"/>
        <end position="111"/>
    </location>
</feature>
<dbReference type="RefSeq" id="XP_033402283.1">
    <property type="nucleotide sequence ID" value="XM_033541665.1"/>
</dbReference>
<evidence type="ECO:0000256" key="2">
    <source>
        <dbReference type="SAM" id="SignalP"/>
    </source>
</evidence>
<accession>A0A6A6BTM9</accession>
<evidence type="ECO:0000259" key="3">
    <source>
        <dbReference type="Pfam" id="PF10342"/>
    </source>
</evidence>
<keyword evidence="5" id="KW-1185">Reference proteome</keyword>
<dbReference type="Proteomes" id="UP000799438">
    <property type="component" value="Unassembled WGS sequence"/>
</dbReference>
<dbReference type="EMBL" id="ML995475">
    <property type="protein sequence ID" value="KAF2146574.1"/>
    <property type="molecule type" value="Genomic_DNA"/>
</dbReference>
<dbReference type="PANTHER" id="PTHR40633">
    <property type="entry name" value="MATRIX PROTEIN, PUTATIVE (AFU_ORTHOLOGUE AFUA_8G05410)-RELATED"/>
    <property type="match status" value="1"/>
</dbReference>
<dbReference type="AlphaFoldDB" id="A0A6A6BTM9"/>
<evidence type="ECO:0000313" key="4">
    <source>
        <dbReference type="EMBL" id="KAF2146574.1"/>
    </source>
</evidence>
<protein>
    <recommendedName>
        <fullName evidence="3">Yeast cell wall synthesis Kre9/Knh1-like N-terminal domain-containing protein</fullName>
    </recommendedName>
</protein>
<evidence type="ECO:0000313" key="5">
    <source>
        <dbReference type="Proteomes" id="UP000799438"/>
    </source>
</evidence>
<dbReference type="InterPro" id="IPR018466">
    <property type="entry name" value="Kre9/Knh1-like_N"/>
</dbReference>
<dbReference type="OrthoDB" id="2260257at2759"/>
<proteinExistence type="predicted"/>
<reference evidence="4" key="1">
    <citation type="journal article" date="2020" name="Stud. Mycol.">
        <title>101 Dothideomycetes genomes: a test case for predicting lifestyles and emergence of pathogens.</title>
        <authorList>
            <person name="Haridas S."/>
            <person name="Albert R."/>
            <person name="Binder M."/>
            <person name="Bloem J."/>
            <person name="Labutti K."/>
            <person name="Salamov A."/>
            <person name="Andreopoulos B."/>
            <person name="Baker S."/>
            <person name="Barry K."/>
            <person name="Bills G."/>
            <person name="Bluhm B."/>
            <person name="Cannon C."/>
            <person name="Castanera R."/>
            <person name="Culley D."/>
            <person name="Daum C."/>
            <person name="Ezra D."/>
            <person name="Gonzalez J."/>
            <person name="Henrissat B."/>
            <person name="Kuo A."/>
            <person name="Liang C."/>
            <person name="Lipzen A."/>
            <person name="Lutzoni F."/>
            <person name="Magnuson J."/>
            <person name="Mondo S."/>
            <person name="Nolan M."/>
            <person name="Ohm R."/>
            <person name="Pangilinan J."/>
            <person name="Park H.-J."/>
            <person name="Ramirez L."/>
            <person name="Alfaro M."/>
            <person name="Sun H."/>
            <person name="Tritt A."/>
            <person name="Yoshinaga Y."/>
            <person name="Zwiers L.-H."/>
            <person name="Turgeon B."/>
            <person name="Goodwin S."/>
            <person name="Spatafora J."/>
            <person name="Crous P."/>
            <person name="Grigoriev I."/>
        </authorList>
    </citation>
    <scope>NUCLEOTIDE SEQUENCE</scope>
    <source>
        <strain evidence="4">CBS 121167</strain>
    </source>
</reference>
<keyword evidence="1 2" id="KW-0732">Signal</keyword>
<organism evidence="4 5">
    <name type="scientific">Aplosporella prunicola CBS 121167</name>
    <dbReference type="NCBI Taxonomy" id="1176127"/>
    <lineage>
        <taxon>Eukaryota</taxon>
        <taxon>Fungi</taxon>
        <taxon>Dikarya</taxon>
        <taxon>Ascomycota</taxon>
        <taxon>Pezizomycotina</taxon>
        <taxon>Dothideomycetes</taxon>
        <taxon>Dothideomycetes incertae sedis</taxon>
        <taxon>Botryosphaeriales</taxon>
        <taxon>Aplosporellaceae</taxon>
        <taxon>Aplosporella</taxon>
    </lineage>
</organism>
<dbReference type="GeneID" id="54299162"/>
<name>A0A6A6BTM9_9PEZI</name>
<feature type="signal peptide" evidence="2">
    <location>
        <begin position="1"/>
        <end position="18"/>
    </location>
</feature>
<sequence>MRSFTAIIFAGLAALAAAAENPFVVPTTGFQPVAGQPINIEWKPTAGKTVTLVLRSGSSTNLREGTPIVEKTANNGNFTWNVDKNTVRGADYTIEIINDDDTSETNYFPYFVLDSTVVVASTTTSLYTYGAPTGTSYGNIQKTKVTATAAAMSASSTADASADASGADAVYLSGGLAAAFAAAAAMIAL</sequence>
<dbReference type="InterPro" id="IPR052982">
    <property type="entry name" value="SRP1/TIP1-like"/>
</dbReference>